<dbReference type="InterPro" id="IPR003768">
    <property type="entry name" value="ScpA"/>
</dbReference>
<gene>
    <name evidence="2 3" type="primary">scpA</name>
    <name evidence="3" type="ORF">Llon_1501</name>
</gene>
<keyword evidence="2" id="KW-0159">Chromosome partition</keyword>
<reference evidence="3 4" key="1">
    <citation type="submission" date="2015-11" db="EMBL/GenBank/DDBJ databases">
        <title>Genomic analysis of 38 Legionella species identifies large and diverse effector repertoires.</title>
        <authorList>
            <person name="Burstein D."/>
            <person name="Amaro F."/>
            <person name="Zusman T."/>
            <person name="Lifshitz Z."/>
            <person name="Cohen O."/>
            <person name="Gilbert J.A."/>
            <person name="Pupko T."/>
            <person name="Shuman H.A."/>
            <person name="Segal G."/>
        </authorList>
    </citation>
    <scope>NUCLEOTIDE SEQUENCE [LARGE SCALE GENOMIC DNA]</scope>
    <source>
        <strain evidence="3 4">ATCC 49505</strain>
    </source>
</reference>
<dbReference type="HAMAP" id="MF_01805">
    <property type="entry name" value="ScpA"/>
    <property type="match status" value="1"/>
</dbReference>
<protein>
    <recommendedName>
        <fullName evidence="1 2">Segregation and condensation protein A</fullName>
    </recommendedName>
</protein>
<dbReference type="GO" id="GO:0007059">
    <property type="term" value="P:chromosome segregation"/>
    <property type="evidence" value="ECO:0007669"/>
    <property type="project" value="UniProtKB-UniRule"/>
</dbReference>
<name>A0A0W0VL63_9GAMM</name>
<dbReference type="RefSeq" id="WP_058529507.1">
    <property type="nucleotide sequence ID" value="NZ_CAAAHZ010000007.1"/>
</dbReference>
<keyword evidence="2" id="KW-0963">Cytoplasm</keyword>
<evidence type="ECO:0000313" key="3">
    <source>
        <dbReference type="EMBL" id="KTD20820.1"/>
    </source>
</evidence>
<comment type="caution">
    <text evidence="3">The sequence shown here is derived from an EMBL/GenBank/DDBJ whole genome shotgun (WGS) entry which is preliminary data.</text>
</comment>
<dbReference type="Pfam" id="PF02616">
    <property type="entry name" value="SMC_ScpA"/>
    <property type="match status" value="1"/>
</dbReference>
<dbReference type="GO" id="GO:0051301">
    <property type="term" value="P:cell division"/>
    <property type="evidence" value="ECO:0007669"/>
    <property type="project" value="UniProtKB-KW"/>
</dbReference>
<accession>A0A0W0VL63</accession>
<dbReference type="OrthoDB" id="9811016at2"/>
<dbReference type="GO" id="GO:0005737">
    <property type="term" value="C:cytoplasm"/>
    <property type="evidence" value="ECO:0007669"/>
    <property type="project" value="UniProtKB-SubCell"/>
</dbReference>
<comment type="function">
    <text evidence="2">Participates in chromosomal partition during cell division. May act via the formation of a condensin-like complex containing Smc and ScpB that pull DNA away from mid-cell into both cell halves.</text>
</comment>
<dbReference type="AlphaFoldDB" id="A0A0W0VL63"/>
<dbReference type="PANTHER" id="PTHR33969:SF2">
    <property type="entry name" value="SEGREGATION AND CONDENSATION PROTEIN A"/>
    <property type="match status" value="1"/>
</dbReference>
<comment type="similarity">
    <text evidence="2">Belongs to the ScpA family.</text>
</comment>
<dbReference type="Gene3D" id="6.10.250.2410">
    <property type="match status" value="1"/>
</dbReference>
<dbReference type="PANTHER" id="PTHR33969">
    <property type="entry name" value="SEGREGATION AND CONDENSATION PROTEIN A"/>
    <property type="match status" value="1"/>
</dbReference>
<proteinExistence type="inferred from homology"/>
<dbReference type="Proteomes" id="UP000054997">
    <property type="component" value="Unassembled WGS sequence"/>
</dbReference>
<dbReference type="GO" id="GO:0006260">
    <property type="term" value="P:DNA replication"/>
    <property type="evidence" value="ECO:0007669"/>
    <property type="project" value="UniProtKB-UniRule"/>
</dbReference>
<evidence type="ECO:0000256" key="1">
    <source>
        <dbReference type="ARBA" id="ARBA00044777"/>
    </source>
</evidence>
<organism evidence="3 4">
    <name type="scientific">Legionella londiniensis</name>
    <dbReference type="NCBI Taxonomy" id="45068"/>
    <lineage>
        <taxon>Bacteria</taxon>
        <taxon>Pseudomonadati</taxon>
        <taxon>Pseudomonadota</taxon>
        <taxon>Gammaproteobacteria</taxon>
        <taxon>Legionellales</taxon>
        <taxon>Legionellaceae</taxon>
        <taxon>Legionella</taxon>
    </lineage>
</organism>
<dbReference type="EMBL" id="LNYK01000018">
    <property type="protein sequence ID" value="KTD20820.1"/>
    <property type="molecule type" value="Genomic_DNA"/>
</dbReference>
<comment type="subunit">
    <text evidence="2">Component of a cohesin-like complex composed of ScpA, ScpB and the Smc homodimer, in which ScpA and ScpB bind to the head domain of Smc. The presence of the three proteins is required for the association of the complex with DNA.</text>
</comment>
<dbReference type="STRING" id="45068.Llon_1501"/>
<sequence>MDSLQDSDENEVIAIVSGEPIKQLPGDLYIPPDALRVMLDSFSGPLDLLLYLIRKQNLDILNIPITLITRQYMQYIEAAKQSRLELAADYLVMAAWLAEIKSRMLLPARSNSGVEEEEDPRAVLIKRLQQYEQFKLATDNLDCLPRRERDVFPICLKTSGITALKIHPDIELCWLTEALQKLLSQKKHFSRHQIAREPLSVRERMNTILAFLQEKPLTEFSAFYTYEEGRMGVIVSFLAILELSKQSLLIIIQADLFSPIHLKAN</sequence>
<comment type="subcellular location">
    <subcellularLocation>
        <location evidence="2">Cytoplasm</location>
    </subcellularLocation>
    <text evidence="2">Associated with two foci at the outer edges of the nucleoid region in young cells, and at four foci within both cell halves in older cells.</text>
</comment>
<keyword evidence="4" id="KW-1185">Reference proteome</keyword>
<evidence type="ECO:0000313" key="4">
    <source>
        <dbReference type="Proteomes" id="UP000054997"/>
    </source>
</evidence>
<evidence type="ECO:0000256" key="2">
    <source>
        <dbReference type="HAMAP-Rule" id="MF_01805"/>
    </source>
</evidence>
<keyword evidence="2" id="KW-0131">Cell cycle</keyword>
<keyword evidence="2" id="KW-0132">Cell division</keyword>
<dbReference type="PATRIC" id="fig|45068.5.peg.1630"/>